<feature type="compositionally biased region" description="Basic and acidic residues" evidence="5">
    <location>
        <begin position="1"/>
        <end position="12"/>
    </location>
</feature>
<keyword evidence="2" id="KW-0819">tRNA processing</keyword>
<evidence type="ECO:0000256" key="3">
    <source>
        <dbReference type="ARBA" id="ARBA00022723"/>
    </source>
</evidence>
<dbReference type="Gene3D" id="3.55.10.10">
    <property type="entry name" value="Archease domain"/>
    <property type="match status" value="1"/>
</dbReference>
<accession>A0ABP6S8M3</accession>
<gene>
    <name evidence="7" type="ORF">GCM10020367_18660</name>
</gene>
<dbReference type="SUPFAM" id="SSF69819">
    <property type="entry name" value="MTH1598-like"/>
    <property type="match status" value="1"/>
</dbReference>
<evidence type="ECO:0000256" key="4">
    <source>
        <dbReference type="ARBA" id="ARBA00022837"/>
    </source>
</evidence>
<keyword evidence="8" id="KW-1185">Reference proteome</keyword>
<feature type="region of interest" description="Disordered" evidence="5">
    <location>
        <begin position="1"/>
        <end position="26"/>
    </location>
</feature>
<dbReference type="EMBL" id="BAAAYL010000001">
    <property type="protein sequence ID" value="GAA3370758.1"/>
    <property type="molecule type" value="Genomic_DNA"/>
</dbReference>
<evidence type="ECO:0000256" key="1">
    <source>
        <dbReference type="ARBA" id="ARBA00007963"/>
    </source>
</evidence>
<evidence type="ECO:0000256" key="5">
    <source>
        <dbReference type="SAM" id="MobiDB-lite"/>
    </source>
</evidence>
<name>A0ABP6S8M3_9ACTN</name>
<evidence type="ECO:0000259" key="6">
    <source>
        <dbReference type="Pfam" id="PF01951"/>
    </source>
</evidence>
<dbReference type="Proteomes" id="UP001499990">
    <property type="component" value="Unassembled WGS sequence"/>
</dbReference>
<organism evidence="7 8">
    <name type="scientific">Streptomyces sannanensis</name>
    <dbReference type="NCBI Taxonomy" id="285536"/>
    <lineage>
        <taxon>Bacteria</taxon>
        <taxon>Bacillati</taxon>
        <taxon>Actinomycetota</taxon>
        <taxon>Actinomycetes</taxon>
        <taxon>Kitasatosporales</taxon>
        <taxon>Streptomycetaceae</taxon>
        <taxon>Streptomyces</taxon>
    </lineage>
</organism>
<evidence type="ECO:0000313" key="7">
    <source>
        <dbReference type="EMBL" id="GAA3370758.1"/>
    </source>
</evidence>
<sequence length="160" mass="17247">MSEDRVAGDRPVPRPPRGHRSVPHTGDLAVEAWAPTREECIAEAVQGMVRSFADIPDPAAGTPRDGEVTADTDAQLLAAVLEDVIYRMDTAGELPADVSVRPTPDGVHVRYTMTGTETVTQIGAVPKAVALHGLRLAQEPQESRDPLTPREWVCHVTLDV</sequence>
<comment type="similarity">
    <text evidence="1">Belongs to the archease family.</text>
</comment>
<keyword evidence="3" id="KW-0479">Metal-binding</keyword>
<dbReference type="Pfam" id="PF01951">
    <property type="entry name" value="Archease"/>
    <property type="match status" value="1"/>
</dbReference>
<dbReference type="InterPro" id="IPR036820">
    <property type="entry name" value="Archease_dom_sf"/>
</dbReference>
<dbReference type="RefSeq" id="WP_345035770.1">
    <property type="nucleotide sequence ID" value="NZ_BAAAYL010000001.1"/>
</dbReference>
<evidence type="ECO:0000256" key="2">
    <source>
        <dbReference type="ARBA" id="ARBA00022694"/>
    </source>
</evidence>
<reference evidence="8" key="1">
    <citation type="journal article" date="2019" name="Int. J. Syst. Evol. Microbiol.">
        <title>The Global Catalogue of Microorganisms (GCM) 10K type strain sequencing project: providing services to taxonomists for standard genome sequencing and annotation.</title>
        <authorList>
            <consortium name="The Broad Institute Genomics Platform"/>
            <consortium name="The Broad Institute Genome Sequencing Center for Infectious Disease"/>
            <person name="Wu L."/>
            <person name="Ma J."/>
        </authorList>
    </citation>
    <scope>NUCLEOTIDE SEQUENCE [LARGE SCALE GENOMIC DNA]</scope>
    <source>
        <strain evidence="8">JCM 9651</strain>
    </source>
</reference>
<dbReference type="InterPro" id="IPR023572">
    <property type="entry name" value="Archease_dom"/>
</dbReference>
<comment type="caution">
    <text evidence="7">The sequence shown here is derived from an EMBL/GenBank/DDBJ whole genome shotgun (WGS) entry which is preliminary data.</text>
</comment>
<feature type="domain" description="Archease" evidence="6">
    <location>
        <begin position="20"/>
        <end position="160"/>
    </location>
</feature>
<evidence type="ECO:0000313" key="8">
    <source>
        <dbReference type="Proteomes" id="UP001499990"/>
    </source>
</evidence>
<keyword evidence="4" id="KW-0106">Calcium</keyword>
<protein>
    <submittedName>
        <fullName evidence="7">Archease</fullName>
    </submittedName>
</protein>
<proteinExistence type="inferred from homology"/>